<dbReference type="GeneID" id="93336315"/>
<dbReference type="InterPro" id="IPR005814">
    <property type="entry name" value="Aminotrans_3"/>
</dbReference>
<dbReference type="InterPro" id="IPR015424">
    <property type="entry name" value="PyrdxlP-dep_Trfase"/>
</dbReference>
<dbReference type="InterPro" id="IPR015421">
    <property type="entry name" value="PyrdxlP-dep_Trfase_major"/>
</dbReference>
<accession>A0A3E2X1V8</accession>
<dbReference type="EMBL" id="QVIA01000001">
    <property type="protein sequence ID" value="RGC35485.1"/>
    <property type="molecule type" value="Genomic_DNA"/>
</dbReference>
<comment type="caution">
    <text evidence="4">The sequence shown here is derived from an EMBL/GenBank/DDBJ whole genome shotgun (WGS) entry which is preliminary data.</text>
</comment>
<dbReference type="AlphaFoldDB" id="A0A3E2X1V8"/>
<dbReference type="PANTHER" id="PTHR43713:SF3">
    <property type="entry name" value="GLUTAMATE-1-SEMIALDEHYDE 2,1-AMINOMUTASE 1, CHLOROPLASTIC-RELATED"/>
    <property type="match status" value="1"/>
</dbReference>
<evidence type="ECO:0000313" key="5">
    <source>
        <dbReference type="Proteomes" id="UP000261111"/>
    </source>
</evidence>
<keyword evidence="4" id="KW-0808">Transferase</keyword>
<comment type="cofactor">
    <cofactor evidence="1">
        <name>pyridoxal 5'-phosphate</name>
        <dbReference type="ChEBI" id="CHEBI:597326"/>
    </cofactor>
</comment>
<proteinExistence type="inferred from homology"/>
<evidence type="ECO:0000256" key="3">
    <source>
        <dbReference type="RuleBase" id="RU003560"/>
    </source>
</evidence>
<dbReference type="RefSeq" id="WP_025653802.1">
    <property type="nucleotide sequence ID" value="NZ_QVIA01000001.1"/>
</dbReference>
<dbReference type="SUPFAM" id="SSF53383">
    <property type="entry name" value="PLP-dependent transferases"/>
    <property type="match status" value="1"/>
</dbReference>
<dbReference type="PANTHER" id="PTHR43713">
    <property type="entry name" value="GLUTAMATE-1-SEMIALDEHYDE 2,1-AMINOMUTASE"/>
    <property type="match status" value="1"/>
</dbReference>
<dbReference type="Gene3D" id="3.40.640.10">
    <property type="entry name" value="Type I PLP-dependent aspartate aminotransferase-like (Major domain)"/>
    <property type="match status" value="1"/>
</dbReference>
<dbReference type="InterPro" id="IPR015422">
    <property type="entry name" value="PyrdxlP-dep_Trfase_small"/>
</dbReference>
<keyword evidence="2 3" id="KW-0663">Pyridoxal phosphate</keyword>
<comment type="similarity">
    <text evidence="3">Belongs to the class-III pyridoxal-phosphate-dependent aminotransferase family.</text>
</comment>
<evidence type="ECO:0000313" key="4">
    <source>
        <dbReference type="EMBL" id="RGC35485.1"/>
    </source>
</evidence>
<gene>
    <name evidence="4" type="ORF">DWX41_00365</name>
</gene>
<evidence type="ECO:0000256" key="2">
    <source>
        <dbReference type="ARBA" id="ARBA00022898"/>
    </source>
</evidence>
<reference evidence="4 5" key="1">
    <citation type="submission" date="2018-08" db="EMBL/GenBank/DDBJ databases">
        <title>A genome reference for cultivated species of the human gut microbiota.</title>
        <authorList>
            <person name="Zou Y."/>
            <person name="Xue W."/>
            <person name="Luo G."/>
        </authorList>
    </citation>
    <scope>NUCLEOTIDE SEQUENCE [LARGE SCALE GENOMIC DNA]</scope>
    <source>
        <strain evidence="4 5">AF19-21</strain>
    </source>
</reference>
<evidence type="ECO:0000256" key="1">
    <source>
        <dbReference type="ARBA" id="ARBA00001933"/>
    </source>
</evidence>
<protein>
    <submittedName>
        <fullName evidence="4">Aminotransferase class III-fold pyridoxal phosphate-dependent enzyme</fullName>
    </submittedName>
</protein>
<dbReference type="Proteomes" id="UP000261111">
    <property type="component" value="Unassembled WGS sequence"/>
</dbReference>
<dbReference type="GO" id="GO:0030170">
    <property type="term" value="F:pyridoxal phosphate binding"/>
    <property type="evidence" value="ECO:0007669"/>
    <property type="project" value="InterPro"/>
</dbReference>
<organism evidence="4 5">
    <name type="scientific">Hungatella hathewayi</name>
    <dbReference type="NCBI Taxonomy" id="154046"/>
    <lineage>
        <taxon>Bacteria</taxon>
        <taxon>Bacillati</taxon>
        <taxon>Bacillota</taxon>
        <taxon>Clostridia</taxon>
        <taxon>Lachnospirales</taxon>
        <taxon>Lachnospiraceae</taxon>
        <taxon>Hungatella</taxon>
    </lineage>
</organism>
<dbReference type="Pfam" id="PF00202">
    <property type="entry name" value="Aminotran_3"/>
    <property type="match status" value="1"/>
</dbReference>
<name>A0A3E2X1V8_9FIRM</name>
<sequence>MKKKNDCPKSRAMTEEFLDYFPVAHSNMRIKVSAQNYRMFIDHGEGSRLYDIDGNEYIDYCISYGPAALGSKHEELSKALIDLIETRPTASFFFSDDDVKLGELIRKYVPCADKIKMQMTGTEAVQTAIRIARAYTGKPMILKFAECFHGWIDNVFGGGYDPSPSGLPLMSLREDDHSYCPGLSKIATQETLVIPFNDFDILEETFKNYGHMIAICHFEAVPINHFSLQPKPGFLEKIRELCTKYNVVMSMDEVLTGFRVGPGGAQGLFGVKPDIATFGKMFAGGVASAFVCGVEEVMRVLPEKNVLSAGTFNGWPLAQRAAATTIDILTRNDGEAYRNMYEKQEKIMDGLVCLADKYGLKLRITENPGCFYTIFGVEGGRTPIYSDDDIKDMDDDQNNTFRKLMENNGVLILPANRWLMSFVVTDEDVQWTLEAAEDVMKQMAK</sequence>
<dbReference type="Gene3D" id="3.90.1150.10">
    <property type="entry name" value="Aspartate Aminotransferase, domain 1"/>
    <property type="match status" value="1"/>
</dbReference>
<keyword evidence="4" id="KW-0032">Aminotransferase</keyword>
<dbReference type="GO" id="GO:0008483">
    <property type="term" value="F:transaminase activity"/>
    <property type="evidence" value="ECO:0007669"/>
    <property type="project" value="UniProtKB-KW"/>
</dbReference>